<evidence type="ECO:0000256" key="1">
    <source>
        <dbReference type="ARBA" id="ARBA00006484"/>
    </source>
</evidence>
<proteinExistence type="inferred from homology"/>
<feature type="non-terminal residue" evidence="4">
    <location>
        <position position="241"/>
    </location>
</feature>
<dbReference type="GO" id="GO:0016491">
    <property type="term" value="F:oxidoreductase activity"/>
    <property type="evidence" value="ECO:0007669"/>
    <property type="project" value="UniProtKB-KW"/>
</dbReference>
<dbReference type="SUPFAM" id="SSF51735">
    <property type="entry name" value="NAD(P)-binding Rossmann-fold domains"/>
    <property type="match status" value="1"/>
</dbReference>
<comment type="similarity">
    <text evidence="1">Belongs to the short-chain dehydrogenases/reductases (SDR) family.</text>
</comment>
<feature type="compositionally biased region" description="Low complexity" evidence="3">
    <location>
        <begin position="77"/>
        <end position="100"/>
    </location>
</feature>
<evidence type="ECO:0000256" key="2">
    <source>
        <dbReference type="ARBA" id="ARBA00023002"/>
    </source>
</evidence>
<name>A0AAD3HQQ4_9CHLO</name>
<protein>
    <submittedName>
        <fullName evidence="4">Uncharacterized protein</fullName>
    </submittedName>
</protein>
<reference evidence="4 5" key="1">
    <citation type="journal article" date="2021" name="Sci. Rep.">
        <title>Genome sequencing of the multicellular alga Astrephomene provides insights into convergent evolution of germ-soma differentiation.</title>
        <authorList>
            <person name="Yamashita S."/>
            <person name="Yamamoto K."/>
            <person name="Matsuzaki R."/>
            <person name="Suzuki S."/>
            <person name="Yamaguchi H."/>
            <person name="Hirooka S."/>
            <person name="Minakuchi Y."/>
            <person name="Miyagishima S."/>
            <person name="Kawachi M."/>
            <person name="Toyoda A."/>
            <person name="Nozaki H."/>
        </authorList>
    </citation>
    <scope>NUCLEOTIDE SEQUENCE [LARGE SCALE GENOMIC DNA]</scope>
    <source>
        <strain evidence="4 5">NIES-4017</strain>
    </source>
</reference>
<evidence type="ECO:0000313" key="4">
    <source>
        <dbReference type="EMBL" id="GFR49342.1"/>
    </source>
</evidence>
<dbReference type="PANTHER" id="PTHR24320">
    <property type="entry name" value="RETINOL DEHYDROGENASE"/>
    <property type="match status" value="1"/>
</dbReference>
<accession>A0AAD3HQQ4</accession>
<evidence type="ECO:0000313" key="5">
    <source>
        <dbReference type="Proteomes" id="UP001054857"/>
    </source>
</evidence>
<feature type="region of interest" description="Disordered" evidence="3">
    <location>
        <begin position="77"/>
        <end position="108"/>
    </location>
</feature>
<dbReference type="Proteomes" id="UP001054857">
    <property type="component" value="Unassembled WGS sequence"/>
</dbReference>
<organism evidence="4 5">
    <name type="scientific">Astrephomene gubernaculifera</name>
    <dbReference type="NCBI Taxonomy" id="47775"/>
    <lineage>
        <taxon>Eukaryota</taxon>
        <taxon>Viridiplantae</taxon>
        <taxon>Chlorophyta</taxon>
        <taxon>core chlorophytes</taxon>
        <taxon>Chlorophyceae</taxon>
        <taxon>CS clade</taxon>
        <taxon>Chlamydomonadales</taxon>
        <taxon>Astrephomenaceae</taxon>
        <taxon>Astrephomene</taxon>
    </lineage>
</organism>
<sequence>MQLDLGRLSSVRHFVKEWGARGLPLHLLVCNAGIMGPPRRLETADGLEMQFQVNFLSHWLLANELLSRERERRMAVAAAAATAHSSSSSMRPASAAESASTGSKPAAKCRFRRARRRCDKAHVHVTCSSGSLPCPAASASPASPTSCAPGTSGLVSLSGVDLCDGGAAAATKAGGGDEGMRVVMVTSLTHRAGALQWGDKQSRRSYEPFVSYGLSKLANIITAKELQRRFDRSPPEYGKDT</sequence>
<gene>
    <name evidence="4" type="ORF">Agub_g11303</name>
</gene>
<dbReference type="Gene3D" id="3.40.50.720">
    <property type="entry name" value="NAD(P)-binding Rossmann-like Domain"/>
    <property type="match status" value="2"/>
</dbReference>
<dbReference type="PANTHER" id="PTHR24320:SF286">
    <property type="entry name" value="NAD(P)-BINDING ROSSMANN-FOLD SUPERFAMILY PROTEIN"/>
    <property type="match status" value="1"/>
</dbReference>
<dbReference type="EMBL" id="BMAR01000029">
    <property type="protein sequence ID" value="GFR49342.1"/>
    <property type="molecule type" value="Genomic_DNA"/>
</dbReference>
<keyword evidence="2" id="KW-0560">Oxidoreductase</keyword>
<evidence type="ECO:0000256" key="3">
    <source>
        <dbReference type="SAM" id="MobiDB-lite"/>
    </source>
</evidence>
<dbReference type="AlphaFoldDB" id="A0AAD3HQQ4"/>
<comment type="caution">
    <text evidence="4">The sequence shown here is derived from an EMBL/GenBank/DDBJ whole genome shotgun (WGS) entry which is preliminary data.</text>
</comment>
<dbReference type="InterPro" id="IPR036291">
    <property type="entry name" value="NAD(P)-bd_dom_sf"/>
</dbReference>
<keyword evidence="5" id="KW-1185">Reference proteome</keyword>